<feature type="domain" description="N-acetyltransferase" evidence="1">
    <location>
        <begin position="7"/>
        <end position="145"/>
    </location>
</feature>
<dbReference type="GO" id="GO:0047921">
    <property type="term" value="F:aminoglycoside 2'-N-acetyltransferase activity"/>
    <property type="evidence" value="ECO:0007669"/>
    <property type="project" value="UniProtKB-EC"/>
</dbReference>
<dbReference type="InterPro" id="IPR016181">
    <property type="entry name" value="Acyl_CoA_acyltransferase"/>
</dbReference>
<organism evidence="2 3">
    <name type="scientific">Amycolatopsis magusensis</name>
    <dbReference type="NCBI Taxonomy" id="882444"/>
    <lineage>
        <taxon>Bacteria</taxon>
        <taxon>Bacillati</taxon>
        <taxon>Actinomycetota</taxon>
        <taxon>Actinomycetes</taxon>
        <taxon>Pseudonocardiales</taxon>
        <taxon>Pseudonocardiaceae</taxon>
        <taxon>Amycolatopsis</taxon>
    </lineage>
</organism>
<dbReference type="Gene3D" id="3.40.630.30">
    <property type="match status" value="1"/>
</dbReference>
<dbReference type="EC" id="2.3.1.59" evidence="2"/>
<dbReference type="Proteomes" id="UP000741013">
    <property type="component" value="Unassembled WGS sequence"/>
</dbReference>
<accession>A0ABS4PZV3</accession>
<sequence length="177" mass="19260">MTDLSTAHTADLGAATLTAVRGLLDEVFEGDFSDDDWDHSLGGMHVLVHESGGLIGHGSIVQRQFVHDGRALRAGYVEAVAVRADRRRRGHAGRIMAELERIARNAYDLGALSASEEGIAFYTARGWSRWQGPTSVLAPEGLQRTEEDDDSVFVLPGSTPLDRTGALSCEWRNGDVW</sequence>
<keyword evidence="2" id="KW-0012">Acyltransferase</keyword>
<reference evidence="2 3" key="1">
    <citation type="submission" date="2021-03" db="EMBL/GenBank/DDBJ databases">
        <title>Sequencing the genomes of 1000 actinobacteria strains.</title>
        <authorList>
            <person name="Klenk H.-P."/>
        </authorList>
    </citation>
    <scope>NUCLEOTIDE SEQUENCE [LARGE SCALE GENOMIC DNA]</scope>
    <source>
        <strain evidence="2 3">DSM 45510</strain>
    </source>
</reference>
<dbReference type="Pfam" id="PF13527">
    <property type="entry name" value="Acetyltransf_9"/>
    <property type="match status" value="1"/>
</dbReference>
<keyword evidence="2" id="KW-0808">Transferase</keyword>
<name>A0ABS4PZV3_9PSEU</name>
<keyword evidence="3" id="KW-1185">Reference proteome</keyword>
<dbReference type="PROSITE" id="PS51186">
    <property type="entry name" value="GNAT"/>
    <property type="match status" value="1"/>
</dbReference>
<dbReference type="InterPro" id="IPR000182">
    <property type="entry name" value="GNAT_dom"/>
</dbReference>
<dbReference type="EMBL" id="JAGGMS010000001">
    <property type="protein sequence ID" value="MBP2184954.1"/>
    <property type="molecule type" value="Genomic_DNA"/>
</dbReference>
<protein>
    <submittedName>
        <fullName evidence="2">Aminoglycoside 2'-N-acetyltransferase I</fullName>
        <ecNumber evidence="2">2.3.1.59</ecNumber>
    </submittedName>
</protein>
<evidence type="ECO:0000259" key="1">
    <source>
        <dbReference type="PROSITE" id="PS51186"/>
    </source>
</evidence>
<proteinExistence type="predicted"/>
<gene>
    <name evidence="2" type="ORF">JOM49_006480</name>
</gene>
<evidence type="ECO:0000313" key="3">
    <source>
        <dbReference type="Proteomes" id="UP000741013"/>
    </source>
</evidence>
<comment type="caution">
    <text evidence="2">The sequence shown here is derived from an EMBL/GenBank/DDBJ whole genome shotgun (WGS) entry which is preliminary data.</text>
</comment>
<dbReference type="SUPFAM" id="SSF55729">
    <property type="entry name" value="Acyl-CoA N-acyltransferases (Nat)"/>
    <property type="match status" value="1"/>
</dbReference>
<evidence type="ECO:0000313" key="2">
    <source>
        <dbReference type="EMBL" id="MBP2184954.1"/>
    </source>
</evidence>